<dbReference type="GO" id="GO:0016757">
    <property type="term" value="F:glycosyltransferase activity"/>
    <property type="evidence" value="ECO:0007669"/>
    <property type="project" value="UniProtKB-KW"/>
</dbReference>
<feature type="domain" description="Spore protein YkvP/CgeB glycosyl transferase-like" evidence="2">
    <location>
        <begin position="244"/>
        <end position="387"/>
    </location>
</feature>
<gene>
    <name evidence="3" type="ORF">ACFP57_10040</name>
</gene>
<dbReference type="RefSeq" id="WP_343886568.1">
    <property type="nucleotide sequence ID" value="NZ_BAAAKI010000016.1"/>
</dbReference>
<dbReference type="Gene3D" id="3.40.50.2000">
    <property type="entry name" value="Glycogen Phosphorylase B"/>
    <property type="match status" value="1"/>
</dbReference>
<evidence type="ECO:0000259" key="1">
    <source>
        <dbReference type="Pfam" id="PF00535"/>
    </source>
</evidence>
<protein>
    <submittedName>
        <fullName evidence="3">Glycosyltransferase</fullName>
        <ecNumber evidence="3">2.4.-.-</ecNumber>
    </submittedName>
</protein>
<accession>A0ABW1X2Q0</accession>
<dbReference type="InterPro" id="IPR055259">
    <property type="entry name" value="YkvP/CgeB_Glyco_trans-like"/>
</dbReference>
<dbReference type="Pfam" id="PF00535">
    <property type="entry name" value="Glycos_transf_2"/>
    <property type="match status" value="1"/>
</dbReference>
<evidence type="ECO:0000259" key="2">
    <source>
        <dbReference type="Pfam" id="PF13524"/>
    </source>
</evidence>
<dbReference type="SUPFAM" id="SSF53756">
    <property type="entry name" value="UDP-Glycosyltransferase/glycogen phosphorylase"/>
    <property type="match status" value="1"/>
</dbReference>
<dbReference type="EC" id="2.4.-.-" evidence="3"/>
<feature type="domain" description="Glycosyltransferase 2-like" evidence="1">
    <location>
        <begin position="402"/>
        <end position="527"/>
    </location>
</feature>
<dbReference type="Gene3D" id="3.90.550.10">
    <property type="entry name" value="Spore Coat Polysaccharide Biosynthesis Protein SpsA, Chain A"/>
    <property type="match status" value="1"/>
</dbReference>
<keyword evidence="4" id="KW-1185">Reference proteome</keyword>
<dbReference type="Pfam" id="PF13524">
    <property type="entry name" value="Glyco_trans_1_2"/>
    <property type="match status" value="1"/>
</dbReference>
<name>A0ABW1X2Q0_9ACTN</name>
<dbReference type="CDD" id="cd00761">
    <property type="entry name" value="Glyco_tranf_GTA_type"/>
    <property type="match status" value="1"/>
</dbReference>
<dbReference type="InterPro" id="IPR029044">
    <property type="entry name" value="Nucleotide-diphossugar_trans"/>
</dbReference>
<organism evidence="3 4">
    <name type="scientific">Luteococcus sanguinis</name>
    <dbReference type="NCBI Taxonomy" id="174038"/>
    <lineage>
        <taxon>Bacteria</taxon>
        <taxon>Bacillati</taxon>
        <taxon>Actinomycetota</taxon>
        <taxon>Actinomycetes</taxon>
        <taxon>Propionibacteriales</taxon>
        <taxon>Propionibacteriaceae</taxon>
        <taxon>Luteococcus</taxon>
    </lineage>
</organism>
<keyword evidence="3" id="KW-0808">Transferase</keyword>
<sequence>MASRADHIRRQLQRQARVALAVPSDPEARARIVRSAKKRAREARNRVAALGPAKYPLPKLKLPEGPIARPDLVVATILDPFSELAFTYEWSQVPVQRKGWEEQLTAAKPLLLFVESAWRGNNGTWQNAMKAGEQHPDLVGLLEWCRTNDVPSVFWNKEDPPNYARFIETAKLFDQVFTVDAGVIPDYIRDLGHDRVGLLPFGAQPRIHNPIRHDRNGAKRPYEVAFAGTYFAEKHPERRAQMEYVLDPARSLGLHIYSRMQRDDSRYQFPIKYRANIVGSLPYEQMLAAYTAYKVFLNVNSVVGSPSMCPRRLFELSAAQTAVVSSPAASIPEFFGDDITVVHEAEETKVRLGNLLKHDDLRDRQALRAHRRVMDSHTYGDRVDTVLTSVGLPARDRDQSISVIVPTMRPEQLDNVWRFMAAQVQPNLELVLVPHGFVPDDELLARLKGEHGLERVTVVPGQKDQTLGTLMNMGVEAASGHYVAKLDDDNYYAPHFLSDLVRAFDYTDAQVVGKWAHYVHIGDETGPTLLRFEDSEHRYVRLVQGGTILTPREVALATRFEDLPRRVDTTFLEKIHAAGGRVYSTDRWNFVSVRGADPGAHTWKVSHEDLLARSSRLVFNGDAVAHVTV</sequence>
<evidence type="ECO:0000313" key="4">
    <source>
        <dbReference type="Proteomes" id="UP001596266"/>
    </source>
</evidence>
<reference evidence="4" key="1">
    <citation type="journal article" date="2019" name="Int. J. Syst. Evol. Microbiol.">
        <title>The Global Catalogue of Microorganisms (GCM) 10K type strain sequencing project: providing services to taxonomists for standard genome sequencing and annotation.</title>
        <authorList>
            <consortium name="The Broad Institute Genomics Platform"/>
            <consortium name="The Broad Institute Genome Sequencing Center for Infectious Disease"/>
            <person name="Wu L."/>
            <person name="Ma J."/>
        </authorList>
    </citation>
    <scope>NUCLEOTIDE SEQUENCE [LARGE SCALE GENOMIC DNA]</scope>
    <source>
        <strain evidence="4">CGMCC 1.15277</strain>
    </source>
</reference>
<dbReference type="InterPro" id="IPR001173">
    <property type="entry name" value="Glyco_trans_2-like"/>
</dbReference>
<dbReference type="SUPFAM" id="SSF53448">
    <property type="entry name" value="Nucleotide-diphospho-sugar transferases"/>
    <property type="match status" value="1"/>
</dbReference>
<comment type="caution">
    <text evidence="3">The sequence shown here is derived from an EMBL/GenBank/DDBJ whole genome shotgun (WGS) entry which is preliminary data.</text>
</comment>
<evidence type="ECO:0000313" key="3">
    <source>
        <dbReference type="EMBL" id="MFC6397318.1"/>
    </source>
</evidence>
<dbReference type="EMBL" id="JBHSUA010000019">
    <property type="protein sequence ID" value="MFC6397318.1"/>
    <property type="molecule type" value="Genomic_DNA"/>
</dbReference>
<keyword evidence="3" id="KW-0328">Glycosyltransferase</keyword>
<dbReference type="Proteomes" id="UP001596266">
    <property type="component" value="Unassembled WGS sequence"/>
</dbReference>
<proteinExistence type="predicted"/>